<proteinExistence type="predicted"/>
<dbReference type="KEGG" id="hsn:DV733_16035"/>
<name>A0A4D6HIW2_9EURY</name>
<accession>A0A4D6HIW2</accession>
<dbReference type="AlphaFoldDB" id="A0A4D6HIW2"/>
<gene>
    <name evidence="1" type="ORF">DV733_16035</name>
</gene>
<dbReference type="OrthoDB" id="202775at2157"/>
<sequence>MNLNDLSRRRFLATGSFGAVVATTGAYLTIDSGEVDHNQQFLVQQSDVELLVNWAEWYNDTKLEDQASPVDVNGPLVDLRNVLPGDSGRLHFGLALGEQSTLDAAQLSMQLVAPVSSYDENGITEPEQMAGDTSVDQGELQNLIQLRVWYDVGIMIGDTEFAGRCDGDFDPGETLVAAGSLADVADVLSTWTPLDATPGVDGDSCVGQDEQLCIGIEWSFDPGTTDPVLAQTDSVDFQIGFRAESCSN</sequence>
<dbReference type="GeneID" id="39849400"/>
<evidence type="ECO:0000313" key="1">
    <source>
        <dbReference type="EMBL" id="QCC52647.1"/>
    </source>
</evidence>
<dbReference type="Proteomes" id="UP000296706">
    <property type="component" value="Chromosome"/>
</dbReference>
<keyword evidence="2" id="KW-1185">Reference proteome</keyword>
<dbReference type="RefSeq" id="WP_049992973.1">
    <property type="nucleotide sequence ID" value="NZ_CP031310.1"/>
</dbReference>
<reference evidence="1 2" key="1">
    <citation type="journal article" date="2019" name="Nat. Commun.">
        <title>A new type of DNA phosphorothioation-based antiviral system in archaea.</title>
        <authorList>
            <person name="Xiong L."/>
            <person name="Liu S."/>
            <person name="Chen S."/>
            <person name="Xiao Y."/>
            <person name="Zhu B."/>
            <person name="Gao Y."/>
            <person name="Zhang Y."/>
            <person name="Chen B."/>
            <person name="Luo J."/>
            <person name="Deng Z."/>
            <person name="Chen X."/>
            <person name="Wang L."/>
            <person name="Chen S."/>
        </authorList>
    </citation>
    <scope>NUCLEOTIDE SEQUENCE [LARGE SCALE GENOMIC DNA]</scope>
    <source>
        <strain evidence="1 2">CBA1105</strain>
    </source>
</reference>
<dbReference type="EMBL" id="CP031310">
    <property type="protein sequence ID" value="QCC52647.1"/>
    <property type="molecule type" value="Genomic_DNA"/>
</dbReference>
<organism evidence="1 2">
    <name type="scientific">Halapricum salinum</name>
    <dbReference type="NCBI Taxonomy" id="1457250"/>
    <lineage>
        <taxon>Archaea</taxon>
        <taxon>Methanobacteriati</taxon>
        <taxon>Methanobacteriota</taxon>
        <taxon>Stenosarchaea group</taxon>
        <taxon>Halobacteria</taxon>
        <taxon>Halobacteriales</taxon>
        <taxon>Haloarculaceae</taxon>
        <taxon>Halapricum</taxon>
    </lineage>
</organism>
<protein>
    <submittedName>
        <fullName evidence="1">Uncharacterized protein</fullName>
    </submittedName>
</protein>
<evidence type="ECO:0000313" key="2">
    <source>
        <dbReference type="Proteomes" id="UP000296706"/>
    </source>
</evidence>
<dbReference type="STRING" id="1457250.GCA_000755225_02086"/>